<dbReference type="SUPFAM" id="SSF48613">
    <property type="entry name" value="Heme oxygenase-like"/>
    <property type="match status" value="1"/>
</dbReference>
<dbReference type="InterPro" id="IPR016084">
    <property type="entry name" value="Haem_Oase-like_multi-hlx"/>
</dbReference>
<keyword evidence="1" id="KW-0560">Oxidoreductase</keyword>
<dbReference type="AlphaFoldDB" id="A0A1N5VQ51"/>
<evidence type="ECO:0000313" key="4">
    <source>
        <dbReference type="EMBL" id="SIM75092.1"/>
    </source>
</evidence>
<evidence type="ECO:0000256" key="1">
    <source>
        <dbReference type="ARBA" id="ARBA00023002"/>
    </source>
</evidence>
<dbReference type="InterPro" id="IPR039068">
    <property type="entry name" value="PqqC-like"/>
</dbReference>
<proteinExistence type="predicted"/>
<evidence type="ECO:0000313" key="5">
    <source>
        <dbReference type="Proteomes" id="UP000195607"/>
    </source>
</evidence>
<name>A0A1N5VQ51_9ARCH</name>
<evidence type="ECO:0000259" key="2">
    <source>
        <dbReference type="Pfam" id="PF03070"/>
    </source>
</evidence>
<accession>A0A1N5VQ51</accession>
<dbReference type="Proteomes" id="UP000195607">
    <property type="component" value="Chromosome I"/>
</dbReference>
<dbReference type="Pfam" id="PF03070">
    <property type="entry name" value="TENA_THI-4"/>
    <property type="match status" value="1"/>
</dbReference>
<dbReference type="RefSeq" id="WP_148689983.1">
    <property type="nucleotide sequence ID" value="NZ_LT671858.1"/>
</dbReference>
<protein>
    <submittedName>
        <fullName evidence="4">Pyrroloquinoline-quinone synthase</fullName>
    </submittedName>
</protein>
<dbReference type="GO" id="GO:0016491">
    <property type="term" value="F:oxidoreductase activity"/>
    <property type="evidence" value="ECO:0007669"/>
    <property type="project" value="UniProtKB-KW"/>
</dbReference>
<dbReference type="Pfam" id="PF16293">
    <property type="entry name" value="zf-C2H2_9"/>
    <property type="match status" value="1"/>
</dbReference>
<dbReference type="InterPro" id="IPR032553">
    <property type="entry name" value="UCP032676_Znf-C2H2"/>
</dbReference>
<dbReference type="InterPro" id="IPR004305">
    <property type="entry name" value="Thiaminase-2/PQQC"/>
</dbReference>
<gene>
    <name evidence="4" type="ORF">CSP5_1469</name>
</gene>
<dbReference type="PANTHER" id="PTHR40279">
    <property type="entry name" value="PQQC-LIKE PROTEIN"/>
    <property type="match status" value="1"/>
</dbReference>
<evidence type="ECO:0000259" key="3">
    <source>
        <dbReference type="Pfam" id="PF16293"/>
    </source>
</evidence>
<sequence>MVNCPVCYNSFDKGDYKGLSEHMISEASESNYEHVSWLNRNISKDRLGGDELEKKISRFYSLESKGIKRWIIDNFVLNFRGENPHPFILGMQKYDENLLKGYAVEHHHFLKQWIKSCAYVIAKSDFDDIHDYEMENIMTEMQGFGNREPSHHELLIRMGISLGLRREEILNSTPLETTMRAIRTWEKIAEKKTWIEIMAAMHSLELVANRDLNRYGAKYPYFNPEILKDMGVKQEVKNFLREGYEADVSHSYVALDIIEKYAEKENLEDIQSAYLNSARVFGEYMEARIERGEMYKNKQ</sequence>
<organism evidence="4 5">
    <name type="scientific">Cuniculiplasma divulgatum</name>
    <dbReference type="NCBI Taxonomy" id="1673428"/>
    <lineage>
        <taxon>Archaea</taxon>
        <taxon>Methanobacteriati</taxon>
        <taxon>Thermoplasmatota</taxon>
        <taxon>Thermoplasmata</taxon>
        <taxon>Thermoplasmatales</taxon>
        <taxon>Cuniculiplasmataceae</taxon>
        <taxon>Cuniculiplasma</taxon>
    </lineage>
</organism>
<dbReference type="Gene3D" id="1.20.910.10">
    <property type="entry name" value="Heme oxygenase-like"/>
    <property type="match status" value="1"/>
</dbReference>
<dbReference type="PANTHER" id="PTHR40279:SF3">
    <property type="entry name" value="4-AMINOBENZOATE SYNTHASE"/>
    <property type="match status" value="1"/>
</dbReference>
<dbReference type="EMBL" id="LT671858">
    <property type="protein sequence ID" value="SIM75092.1"/>
    <property type="molecule type" value="Genomic_DNA"/>
</dbReference>
<dbReference type="GeneID" id="41588710"/>
<reference evidence="4 5" key="1">
    <citation type="submission" date="2016-04" db="EMBL/GenBank/DDBJ databases">
        <authorList>
            <person name="Evans L.H."/>
            <person name="Alamgir A."/>
            <person name="Owens N."/>
            <person name="Weber N.D."/>
            <person name="Virtaneva K."/>
            <person name="Barbian K."/>
            <person name="Babar A."/>
            <person name="Rosenke K."/>
        </authorList>
    </citation>
    <scope>NUCLEOTIDE SEQUENCE [LARGE SCALE GENOMIC DNA]</scope>
    <source>
        <strain evidence="5">S5(T) (JCM 30642 \VKM B-2941)</strain>
    </source>
</reference>
<feature type="domain" description="UCP032676 C2H2 type zinc-finger" evidence="3">
    <location>
        <begin position="3"/>
        <end position="61"/>
    </location>
</feature>
<feature type="domain" description="Thiaminase-2/PQQC" evidence="2">
    <location>
        <begin position="83"/>
        <end position="285"/>
    </location>
</feature>